<dbReference type="InterPro" id="IPR047216">
    <property type="entry name" value="Endonuclease_DUF559_bact"/>
</dbReference>
<name>Q2KAA9_RHIEC</name>
<dbReference type="Gene3D" id="3.40.960.10">
    <property type="entry name" value="VSR Endonuclease"/>
    <property type="match status" value="1"/>
</dbReference>
<feature type="region of interest" description="Disordered" evidence="1">
    <location>
        <begin position="59"/>
        <end position="94"/>
    </location>
</feature>
<protein>
    <submittedName>
        <fullName evidence="3">Hypothetical conserved protein</fullName>
    </submittedName>
</protein>
<dbReference type="CDD" id="cd01038">
    <property type="entry name" value="Endonuclease_DUF559"/>
    <property type="match status" value="1"/>
</dbReference>
<accession>Q2KAA9</accession>
<sequence length="204" mass="23041">MGWAARYTPLCPAGHLPHKEGDRQDAPACQDIDRAPRGFGQLRRLIRVSGRSYPISPLVGEMPGRAEGGAAAAPSRHRERQAMPHAPVPPQRRANARRMRKALTEAELKLWNELRAHRLMGLSFRRQMPIAGYIVDFACPSRRLIVEIDGSQHALAPNVPYDPIRTQRLQADGWTVLRFWNDDILRDIDNVCSHIIRIIGKDLP</sequence>
<evidence type="ECO:0000313" key="3">
    <source>
        <dbReference type="EMBL" id="ABC90227.1"/>
    </source>
</evidence>
<evidence type="ECO:0000259" key="2">
    <source>
        <dbReference type="Pfam" id="PF04480"/>
    </source>
</evidence>
<dbReference type="EMBL" id="CP000133">
    <property type="protein sequence ID" value="ABC90227.1"/>
    <property type="molecule type" value="Genomic_DNA"/>
</dbReference>
<evidence type="ECO:0000313" key="4">
    <source>
        <dbReference type="Proteomes" id="UP000001936"/>
    </source>
</evidence>
<dbReference type="AlphaFoldDB" id="Q2KAA9"/>
<dbReference type="InterPro" id="IPR011335">
    <property type="entry name" value="Restrct_endonuc-II-like"/>
</dbReference>
<dbReference type="KEGG" id="ret:RHE_CH01424"/>
<keyword evidence="4" id="KW-1185">Reference proteome</keyword>
<dbReference type="PANTHER" id="PTHR38590">
    <property type="entry name" value="BLL0828 PROTEIN"/>
    <property type="match status" value="1"/>
</dbReference>
<dbReference type="SUPFAM" id="SSF52980">
    <property type="entry name" value="Restriction endonuclease-like"/>
    <property type="match status" value="1"/>
</dbReference>
<dbReference type="Proteomes" id="UP000001936">
    <property type="component" value="Chromosome"/>
</dbReference>
<feature type="compositionally biased region" description="Basic and acidic residues" evidence="1">
    <location>
        <begin position="17"/>
        <end position="34"/>
    </location>
</feature>
<dbReference type="Pfam" id="PF04480">
    <property type="entry name" value="DUF559"/>
    <property type="match status" value="1"/>
</dbReference>
<organism evidence="3 4">
    <name type="scientific">Rhizobium etli (strain ATCC 51251 / DSM 11541 / JCM 21823 / NBRC 15573 / CFN 42)</name>
    <dbReference type="NCBI Taxonomy" id="347834"/>
    <lineage>
        <taxon>Bacteria</taxon>
        <taxon>Pseudomonadati</taxon>
        <taxon>Pseudomonadota</taxon>
        <taxon>Alphaproteobacteria</taxon>
        <taxon>Hyphomicrobiales</taxon>
        <taxon>Rhizobiaceae</taxon>
        <taxon>Rhizobium/Agrobacterium group</taxon>
        <taxon>Rhizobium</taxon>
    </lineage>
</organism>
<dbReference type="InterPro" id="IPR007569">
    <property type="entry name" value="DUF559"/>
</dbReference>
<dbReference type="PANTHER" id="PTHR38590:SF1">
    <property type="entry name" value="BLL0828 PROTEIN"/>
    <property type="match status" value="1"/>
</dbReference>
<dbReference type="eggNOG" id="COG2852">
    <property type="taxonomic scope" value="Bacteria"/>
</dbReference>
<feature type="region of interest" description="Disordered" evidence="1">
    <location>
        <begin position="11"/>
        <end position="34"/>
    </location>
</feature>
<dbReference type="HOGENOM" id="CLU_1395341_0_0_5"/>
<gene>
    <name evidence="3" type="ordered locus">RHE_CH01424</name>
</gene>
<proteinExistence type="predicted"/>
<evidence type="ECO:0000256" key="1">
    <source>
        <dbReference type="SAM" id="MobiDB-lite"/>
    </source>
</evidence>
<feature type="compositionally biased region" description="Low complexity" evidence="1">
    <location>
        <begin position="60"/>
        <end position="74"/>
    </location>
</feature>
<feature type="domain" description="DUF559" evidence="2">
    <location>
        <begin position="92"/>
        <end position="198"/>
    </location>
</feature>
<reference evidence="3 4" key="1">
    <citation type="journal article" date="2006" name="Proc. Natl. Acad. Sci. U.S.A.">
        <title>The partitioned Rhizobium etli genome: genetic and metabolic redundancy in seven interacting replicons.</title>
        <authorList>
            <person name="Gonzalez V."/>
            <person name="Santamaria R.I."/>
            <person name="Bustos P."/>
            <person name="Hernandez-Gonzalez I."/>
            <person name="Medrano-Soto A."/>
            <person name="Moreno-Hagelsieb G."/>
            <person name="Janga S.C."/>
            <person name="Ramirez M.A."/>
            <person name="Jimenez-Jacinto V."/>
            <person name="Collado-Vides J."/>
            <person name="Davila G."/>
        </authorList>
    </citation>
    <scope>NUCLEOTIDE SEQUENCE [LARGE SCALE GENOMIC DNA]</scope>
    <source>
        <strain evidence="4">ATCC 51251 / DSM 11541 / JCM 21823 / NBRC 15573 / CFN 42</strain>
    </source>
</reference>